<feature type="domain" description="Rhodanese" evidence="1">
    <location>
        <begin position="1"/>
        <end position="34"/>
    </location>
</feature>
<organism evidence="2">
    <name type="scientific">hydrothermal vent metagenome</name>
    <dbReference type="NCBI Taxonomy" id="652676"/>
    <lineage>
        <taxon>unclassified sequences</taxon>
        <taxon>metagenomes</taxon>
        <taxon>ecological metagenomes</taxon>
    </lineage>
</organism>
<dbReference type="AlphaFoldDB" id="A0A3B1AZJ5"/>
<evidence type="ECO:0000313" key="2">
    <source>
        <dbReference type="EMBL" id="VAX04648.1"/>
    </source>
</evidence>
<proteinExistence type="predicted"/>
<accession>A0A3B1AZJ5</accession>
<sequence>AFEAVARLRAKGLNARRLQDGFPEWKRAGMPVETAN</sequence>
<dbReference type="EMBL" id="UOFV01000485">
    <property type="protein sequence ID" value="VAX04648.1"/>
    <property type="molecule type" value="Genomic_DNA"/>
</dbReference>
<protein>
    <recommendedName>
        <fullName evidence="1">Rhodanese domain-containing protein</fullName>
    </recommendedName>
</protein>
<dbReference type="SUPFAM" id="SSF52821">
    <property type="entry name" value="Rhodanese/Cell cycle control phosphatase"/>
    <property type="match status" value="1"/>
</dbReference>
<dbReference type="Gene3D" id="3.40.250.10">
    <property type="entry name" value="Rhodanese-like domain"/>
    <property type="match status" value="1"/>
</dbReference>
<dbReference type="PROSITE" id="PS50206">
    <property type="entry name" value="RHODANESE_3"/>
    <property type="match status" value="1"/>
</dbReference>
<dbReference type="InterPro" id="IPR036873">
    <property type="entry name" value="Rhodanese-like_dom_sf"/>
</dbReference>
<name>A0A3B1AZJ5_9ZZZZ</name>
<reference evidence="2" key="1">
    <citation type="submission" date="2018-06" db="EMBL/GenBank/DDBJ databases">
        <authorList>
            <person name="Zhirakovskaya E."/>
        </authorList>
    </citation>
    <scope>NUCLEOTIDE SEQUENCE</scope>
</reference>
<evidence type="ECO:0000259" key="1">
    <source>
        <dbReference type="PROSITE" id="PS50206"/>
    </source>
</evidence>
<gene>
    <name evidence="2" type="ORF">MNBD_GAMMA19-1110</name>
</gene>
<feature type="non-terminal residue" evidence="2">
    <location>
        <position position="1"/>
    </location>
</feature>
<dbReference type="InterPro" id="IPR001763">
    <property type="entry name" value="Rhodanese-like_dom"/>
</dbReference>